<feature type="binding site" evidence="2">
    <location>
        <position position="195"/>
    </location>
    <ligand>
        <name>Mg(2+)</name>
        <dbReference type="ChEBI" id="CHEBI:18420"/>
    </ligand>
</feature>
<feature type="binding site" evidence="2">
    <location>
        <position position="17"/>
    </location>
    <ligand>
        <name>substrate</name>
    </ligand>
</feature>
<proteinExistence type="inferred from homology"/>
<comment type="caution">
    <text evidence="3">The sequence shown here is derived from an EMBL/GenBank/DDBJ whole genome shotgun (WGS) entry which is preliminary data.</text>
</comment>
<dbReference type="PROSITE" id="PS01066">
    <property type="entry name" value="UPP_SYNTHASE"/>
    <property type="match status" value="1"/>
</dbReference>
<dbReference type="EMBL" id="JADKIO010000009">
    <property type="protein sequence ID" value="MBK9797478.1"/>
    <property type="molecule type" value="Genomic_DNA"/>
</dbReference>
<name>A0A9D7XJ94_9BACT</name>
<keyword evidence="2" id="KW-0460">Magnesium</keyword>
<comment type="similarity">
    <text evidence="2">Belongs to the UPP synthase family.</text>
</comment>
<feature type="binding site" evidence="2">
    <location>
        <begin position="182"/>
        <end position="184"/>
    </location>
    <ligand>
        <name>substrate</name>
    </ligand>
</feature>
<dbReference type="GO" id="GO:0005829">
    <property type="term" value="C:cytosol"/>
    <property type="evidence" value="ECO:0007669"/>
    <property type="project" value="TreeGrafter"/>
</dbReference>
<organism evidence="3 4">
    <name type="scientific">Candidatus Geothrix skivensis</name>
    <dbReference type="NCBI Taxonomy" id="2954439"/>
    <lineage>
        <taxon>Bacteria</taxon>
        <taxon>Pseudomonadati</taxon>
        <taxon>Acidobacteriota</taxon>
        <taxon>Holophagae</taxon>
        <taxon>Holophagales</taxon>
        <taxon>Holophagaceae</taxon>
        <taxon>Geothrix</taxon>
    </lineage>
</organism>
<dbReference type="GO" id="GO:0008834">
    <property type="term" value="F:ditrans,polycis-undecaprenyl-diphosphate synthase [(2E,6E)-farnesyl-diphosphate specific] activity"/>
    <property type="evidence" value="ECO:0007669"/>
    <property type="project" value="TreeGrafter"/>
</dbReference>
<dbReference type="Gene3D" id="3.40.1180.10">
    <property type="entry name" value="Decaprenyl diphosphate synthase-like"/>
    <property type="match status" value="1"/>
</dbReference>
<feature type="binding site" evidence="2">
    <location>
        <position position="63"/>
    </location>
    <ligand>
        <name>substrate</name>
    </ligand>
</feature>
<dbReference type="CDD" id="cd00475">
    <property type="entry name" value="Cis_IPPS"/>
    <property type="match status" value="1"/>
</dbReference>
<keyword evidence="1 2" id="KW-0808">Transferase</keyword>
<dbReference type="GO" id="GO:0000287">
    <property type="term" value="F:magnesium ion binding"/>
    <property type="evidence" value="ECO:0007669"/>
    <property type="project" value="UniProtKB-UniRule"/>
</dbReference>
<dbReference type="SUPFAM" id="SSF64005">
    <property type="entry name" value="Undecaprenyl diphosphate synthase"/>
    <property type="match status" value="1"/>
</dbReference>
<dbReference type="Pfam" id="PF01255">
    <property type="entry name" value="Prenyltransf"/>
    <property type="match status" value="1"/>
</dbReference>
<dbReference type="Proteomes" id="UP000886657">
    <property type="component" value="Unassembled WGS sequence"/>
</dbReference>
<evidence type="ECO:0000256" key="2">
    <source>
        <dbReference type="HAMAP-Rule" id="MF_01139"/>
    </source>
</evidence>
<sequence length="228" mass="25459">MTVPTHVAIIMDGNGRWAAQRGWPRIKGHKAGVMAVERILEAASEAGIRHLSLYAFSTENWKRPPLEVAALMALLRMYLRMFVHQLAKKGIRFHHLGAPEGMPPGILEDMKTLEEATAQNTGMAFHLAVNYGSRLELAQAARRCVVDGLGPDEVDEAALAARLWTAGVPDVDLLIRTSGEHRISNFLLWQSAYAELYMTDLLWPDFGPAELREALEDYAQRERRFGGI</sequence>
<feature type="active site" evidence="2">
    <location>
        <position position="12"/>
    </location>
</feature>
<gene>
    <name evidence="3" type="primary">uppS</name>
    <name evidence="3" type="ORF">IPP58_13460</name>
</gene>
<protein>
    <recommendedName>
        <fullName evidence="2">Isoprenyl transferase</fullName>
        <ecNumber evidence="2">2.5.1.-</ecNumber>
    </recommendedName>
</protein>
<feature type="binding site" evidence="2">
    <location>
        <position position="176"/>
    </location>
    <ligand>
        <name>substrate</name>
    </ligand>
</feature>
<dbReference type="GO" id="GO:0016094">
    <property type="term" value="P:polyprenol biosynthetic process"/>
    <property type="evidence" value="ECO:0007669"/>
    <property type="project" value="TreeGrafter"/>
</dbReference>
<dbReference type="InterPro" id="IPR018520">
    <property type="entry name" value="UPP_synth-like_CS"/>
</dbReference>
<dbReference type="InterPro" id="IPR036424">
    <property type="entry name" value="UPP_synth-like_sf"/>
</dbReference>
<evidence type="ECO:0000256" key="1">
    <source>
        <dbReference type="ARBA" id="ARBA00022679"/>
    </source>
</evidence>
<keyword evidence="2" id="KW-0479">Metal-binding</keyword>
<feature type="binding site" evidence="2">
    <location>
        <begin position="57"/>
        <end position="59"/>
    </location>
    <ligand>
        <name>substrate</name>
    </ligand>
</feature>
<feature type="binding site" evidence="2">
    <location>
        <position position="61"/>
    </location>
    <ligand>
        <name>substrate</name>
    </ligand>
</feature>
<dbReference type="HAMAP" id="MF_01139">
    <property type="entry name" value="ISPT"/>
    <property type="match status" value="1"/>
</dbReference>
<dbReference type="InterPro" id="IPR001441">
    <property type="entry name" value="UPP_synth-like"/>
</dbReference>
<dbReference type="FunFam" id="3.40.1180.10:FF:000001">
    <property type="entry name" value="(2E,6E)-farnesyl-diphosphate-specific ditrans,polycis-undecaprenyl-diphosphate synthase"/>
    <property type="match status" value="1"/>
</dbReference>
<dbReference type="NCBIfam" id="TIGR00055">
    <property type="entry name" value="uppS"/>
    <property type="match status" value="1"/>
</dbReference>
<comment type="subunit">
    <text evidence="2">Homodimer.</text>
</comment>
<feature type="active site" description="Proton acceptor" evidence="2">
    <location>
        <position position="60"/>
    </location>
</feature>
<comment type="function">
    <text evidence="2">Catalyzes the condensation of isopentenyl diphosphate (IPP) with allylic pyrophosphates generating different type of terpenoids.</text>
</comment>
<feature type="binding site" evidence="2">
    <location>
        <begin position="13"/>
        <end position="16"/>
    </location>
    <ligand>
        <name>substrate</name>
    </ligand>
</feature>
<evidence type="ECO:0000313" key="4">
    <source>
        <dbReference type="Proteomes" id="UP000886657"/>
    </source>
</evidence>
<evidence type="ECO:0000313" key="3">
    <source>
        <dbReference type="EMBL" id="MBK9797478.1"/>
    </source>
</evidence>
<accession>A0A9D7XJ94</accession>
<feature type="binding site" evidence="2">
    <location>
        <position position="12"/>
    </location>
    <ligand>
        <name>Mg(2+)</name>
        <dbReference type="ChEBI" id="CHEBI:18420"/>
    </ligand>
</feature>
<dbReference type="PANTHER" id="PTHR10291">
    <property type="entry name" value="DEHYDRODOLICHYL DIPHOSPHATE SYNTHASE FAMILY MEMBER"/>
    <property type="match status" value="1"/>
</dbReference>
<feature type="binding site" evidence="2">
    <location>
        <position position="29"/>
    </location>
    <ligand>
        <name>substrate</name>
    </ligand>
</feature>
<feature type="binding site" evidence="2">
    <location>
        <position position="25"/>
    </location>
    <ligand>
        <name>substrate</name>
    </ligand>
</feature>
<reference evidence="3" key="1">
    <citation type="submission" date="2020-10" db="EMBL/GenBank/DDBJ databases">
        <title>Connecting structure to function with the recovery of over 1000 high-quality activated sludge metagenome-assembled genomes encoding full-length rRNA genes using long-read sequencing.</title>
        <authorList>
            <person name="Singleton C.M."/>
            <person name="Petriglieri F."/>
            <person name="Kristensen J.M."/>
            <person name="Kirkegaard R.H."/>
            <person name="Michaelsen T.Y."/>
            <person name="Andersen M.H."/>
            <person name="Karst S.M."/>
            <person name="Dueholm M.S."/>
            <person name="Nielsen P.H."/>
            <person name="Albertsen M."/>
        </authorList>
    </citation>
    <scope>NUCLEOTIDE SEQUENCE</scope>
    <source>
        <strain evidence="3">Skiv_18-Q3-R9-52_MAXAC.067</strain>
    </source>
</reference>
<dbReference type="EC" id="2.5.1.-" evidence="2"/>
<dbReference type="PANTHER" id="PTHR10291:SF0">
    <property type="entry name" value="DEHYDRODOLICHYL DIPHOSPHATE SYNTHASE 2"/>
    <property type="match status" value="1"/>
</dbReference>
<dbReference type="AlphaFoldDB" id="A0A9D7XJ94"/>
<comment type="cofactor">
    <cofactor evidence="2">
        <name>Mg(2+)</name>
        <dbReference type="ChEBI" id="CHEBI:18420"/>
    </cofactor>
    <text evidence="2">Binds 2 magnesium ions per subunit.</text>
</comment>